<keyword evidence="4" id="KW-1185">Reference proteome</keyword>
<dbReference type="Pfam" id="PF24852">
    <property type="entry name" value="DUF7726"/>
    <property type="match status" value="2"/>
</dbReference>
<dbReference type="InterPro" id="IPR056143">
    <property type="entry name" value="DUF7726"/>
</dbReference>
<proteinExistence type="predicted"/>
<feature type="compositionally biased region" description="Polar residues" evidence="1">
    <location>
        <begin position="18"/>
        <end position="52"/>
    </location>
</feature>
<reference evidence="3" key="1">
    <citation type="submission" date="2022-10" db="EMBL/GenBank/DDBJ databases">
        <title>Culturing micro-colonial fungi from biological soil crusts in the Mojave desert and describing Neophaeococcomyces mojavensis, and introducing the new genera and species Taxawa tesnikishii.</title>
        <authorList>
            <person name="Kurbessoian T."/>
            <person name="Stajich J.E."/>
        </authorList>
    </citation>
    <scope>NUCLEOTIDE SEQUENCE</scope>
    <source>
        <strain evidence="3">TK_1</strain>
    </source>
</reference>
<accession>A0ABQ9NHA1</accession>
<feature type="domain" description="DUF7726" evidence="2">
    <location>
        <begin position="193"/>
        <end position="276"/>
    </location>
</feature>
<feature type="region of interest" description="Disordered" evidence="1">
    <location>
        <begin position="150"/>
        <end position="172"/>
    </location>
</feature>
<evidence type="ECO:0000256" key="1">
    <source>
        <dbReference type="SAM" id="MobiDB-lite"/>
    </source>
</evidence>
<name>A0ABQ9NHA1_9PEZI</name>
<feature type="compositionally biased region" description="Basic and acidic residues" evidence="1">
    <location>
        <begin position="1"/>
        <end position="17"/>
    </location>
</feature>
<dbReference type="PANTHER" id="PTHR42339">
    <property type="entry name" value="HISTONE H1"/>
    <property type="match status" value="1"/>
</dbReference>
<organism evidence="3 4">
    <name type="scientific">Coniosporium apollinis</name>
    <dbReference type="NCBI Taxonomy" id="61459"/>
    <lineage>
        <taxon>Eukaryota</taxon>
        <taxon>Fungi</taxon>
        <taxon>Dikarya</taxon>
        <taxon>Ascomycota</taxon>
        <taxon>Pezizomycotina</taxon>
        <taxon>Dothideomycetes</taxon>
        <taxon>Dothideomycetes incertae sedis</taxon>
        <taxon>Coniosporium</taxon>
    </lineage>
</organism>
<dbReference type="Proteomes" id="UP001172684">
    <property type="component" value="Unassembled WGS sequence"/>
</dbReference>
<sequence>MARPSDVHTHDNKENTDTSKGTSNAANKHTNGGADSSNDSAAKNTTLSSILNPPTKRKSTDAAPTTVDPDNESDDLIGVPIDQNPDQIRRKIRTFIEAGGMKVGEFCDAIGVSNNSYNNFLKQSGRTKGLNSATFENAWAFFKKREMKGIKMPSKKKQKTEAAASAAKDGKDDSGVVDISGIELPGEKEDAVEVYDTCDTIRKKIDAHLRKPGVTQAQFCRDLLAQYHGPKKPAHITGSQLANFRGKKGPNAGNSTSVFYAAYVFFEKMRIKEGKKKTKEREEMEAIWGPKGGFEIEKNMSTARYIVSIGTEVYTNKYGEVHL</sequence>
<dbReference type="EMBL" id="JAPDRL010000094">
    <property type="protein sequence ID" value="KAJ9657889.1"/>
    <property type="molecule type" value="Genomic_DNA"/>
</dbReference>
<feature type="domain" description="DUF7726" evidence="2">
    <location>
        <begin position="79"/>
        <end position="151"/>
    </location>
</feature>
<evidence type="ECO:0000259" key="2">
    <source>
        <dbReference type="Pfam" id="PF24852"/>
    </source>
</evidence>
<evidence type="ECO:0000313" key="3">
    <source>
        <dbReference type="EMBL" id="KAJ9657889.1"/>
    </source>
</evidence>
<evidence type="ECO:0000313" key="4">
    <source>
        <dbReference type="Proteomes" id="UP001172684"/>
    </source>
</evidence>
<protein>
    <recommendedName>
        <fullName evidence="2">DUF7726 domain-containing protein</fullName>
    </recommendedName>
</protein>
<feature type="region of interest" description="Disordered" evidence="1">
    <location>
        <begin position="1"/>
        <end position="84"/>
    </location>
</feature>
<dbReference type="PANTHER" id="PTHR42339:SF1">
    <property type="entry name" value="HISTONE H1"/>
    <property type="match status" value="1"/>
</dbReference>
<comment type="caution">
    <text evidence="3">The sequence shown here is derived from an EMBL/GenBank/DDBJ whole genome shotgun (WGS) entry which is preliminary data.</text>
</comment>
<gene>
    <name evidence="3" type="ORF">H2201_007998</name>
</gene>